<dbReference type="Pfam" id="PF01937">
    <property type="entry name" value="ARMT1-like_dom"/>
    <property type="match status" value="1"/>
</dbReference>
<dbReference type="PANTHER" id="PTHR12260:SF6">
    <property type="entry name" value="DAMAGE-CONTROL PHOSPHATASE ARMT1"/>
    <property type="match status" value="1"/>
</dbReference>
<dbReference type="WBParaSite" id="ACAC_0000938901-mRNA-1">
    <property type="protein sequence ID" value="ACAC_0000938901-mRNA-1"/>
    <property type="gene ID" value="ACAC_0000938901"/>
</dbReference>
<keyword evidence="6 10" id="KW-0378">Hydrolase</keyword>
<evidence type="ECO:0000256" key="7">
    <source>
        <dbReference type="ARBA" id="ARBA00023211"/>
    </source>
</evidence>
<name>A0A0K0DER7_ANGCA</name>
<keyword evidence="13" id="KW-1185">Reference proteome</keyword>
<dbReference type="STRING" id="6313.A0A0K0DER7"/>
<evidence type="ECO:0000256" key="11">
    <source>
        <dbReference type="SAM" id="MobiDB-lite"/>
    </source>
</evidence>
<reference evidence="13" key="1">
    <citation type="submission" date="2012-09" db="EMBL/GenBank/DDBJ databases">
        <authorList>
            <person name="Martin A.A."/>
        </authorList>
    </citation>
    <scope>NUCLEOTIDE SEQUENCE</scope>
</reference>
<dbReference type="PANTHER" id="PTHR12260">
    <property type="entry name" value="DAMAGE-CONTROL PHOSPHATASE ARMT1"/>
    <property type="match status" value="1"/>
</dbReference>
<evidence type="ECO:0000256" key="2">
    <source>
        <dbReference type="ARBA" id="ARBA00001326"/>
    </source>
</evidence>
<dbReference type="InterPro" id="IPR039763">
    <property type="entry name" value="ARMT1"/>
</dbReference>
<feature type="compositionally biased region" description="Basic and acidic residues" evidence="11">
    <location>
        <begin position="23"/>
        <end position="35"/>
    </location>
</feature>
<evidence type="ECO:0000256" key="3">
    <source>
        <dbReference type="ARBA" id="ARBA00009519"/>
    </source>
</evidence>
<dbReference type="EC" id="3.1.3.-" evidence="10"/>
<evidence type="ECO:0000256" key="6">
    <source>
        <dbReference type="ARBA" id="ARBA00022801"/>
    </source>
</evidence>
<dbReference type="Gene3D" id="3.40.50.10880">
    <property type="entry name" value="Uncharacterised protein PF01937, DUF89, domain 3"/>
    <property type="match status" value="1"/>
</dbReference>
<dbReference type="GO" id="GO:0032259">
    <property type="term" value="P:methylation"/>
    <property type="evidence" value="ECO:0007669"/>
    <property type="project" value="UniProtKB-KW"/>
</dbReference>
<evidence type="ECO:0000256" key="1">
    <source>
        <dbReference type="ARBA" id="ARBA00000807"/>
    </source>
</evidence>
<keyword evidence="4" id="KW-0533">Nickel</keyword>
<dbReference type="GO" id="GO:0103026">
    <property type="term" value="F:fructose-1-phosphatase activity"/>
    <property type="evidence" value="ECO:0007669"/>
    <property type="project" value="RHEA"/>
</dbReference>
<evidence type="ECO:0000256" key="5">
    <source>
        <dbReference type="ARBA" id="ARBA00022723"/>
    </source>
</evidence>
<proteinExistence type="inferred from homology"/>
<comment type="similarity">
    <text evidence="3 10">Belongs to the damage-control phosphatase family. Sugar phosphate phosphatase III subfamily.</text>
</comment>
<dbReference type="InterPro" id="IPR036075">
    <property type="entry name" value="ARMT-1-like_metal-bd_sf"/>
</dbReference>
<evidence type="ECO:0000313" key="13">
    <source>
        <dbReference type="Proteomes" id="UP000035642"/>
    </source>
</evidence>
<feature type="region of interest" description="Disordered" evidence="11">
    <location>
        <begin position="1"/>
        <end position="47"/>
    </location>
</feature>
<organism evidence="13 14">
    <name type="scientific">Angiostrongylus cantonensis</name>
    <name type="common">Rat lungworm</name>
    <dbReference type="NCBI Taxonomy" id="6313"/>
    <lineage>
        <taxon>Eukaryota</taxon>
        <taxon>Metazoa</taxon>
        <taxon>Ecdysozoa</taxon>
        <taxon>Nematoda</taxon>
        <taxon>Chromadorea</taxon>
        <taxon>Rhabditida</taxon>
        <taxon>Rhabditina</taxon>
        <taxon>Rhabditomorpha</taxon>
        <taxon>Strongyloidea</taxon>
        <taxon>Metastrongylidae</taxon>
        <taxon>Angiostrongylus</taxon>
    </lineage>
</organism>
<dbReference type="GO" id="GO:0097023">
    <property type="term" value="F:fructose 6-phosphate aldolase activity"/>
    <property type="evidence" value="ECO:0007669"/>
    <property type="project" value="RHEA"/>
</dbReference>
<evidence type="ECO:0000313" key="14">
    <source>
        <dbReference type="WBParaSite" id="ACAC_0000938901-mRNA-1"/>
    </source>
</evidence>
<comment type="catalytic activity">
    <reaction evidence="9 10">
        <text>beta-D-fructose 6-phosphate = dihydroxyacetone + D-glyceraldehyde 3-phosphate</text>
        <dbReference type="Rhea" id="RHEA:28002"/>
        <dbReference type="ChEBI" id="CHEBI:16016"/>
        <dbReference type="ChEBI" id="CHEBI:57634"/>
        <dbReference type="ChEBI" id="CHEBI:59776"/>
    </reaction>
</comment>
<dbReference type="Proteomes" id="UP000035642">
    <property type="component" value="Unassembled WGS sequence"/>
</dbReference>
<protein>
    <recommendedName>
        <fullName evidence="10">Sugar phosphate phosphatase</fullName>
        <ecNumber evidence="10">2.1.1.-</ecNumber>
        <ecNumber evidence="10">3.1.3.-</ecNumber>
    </recommendedName>
</protein>
<reference evidence="14" key="2">
    <citation type="submission" date="2017-02" db="UniProtKB">
        <authorList>
            <consortium name="WormBaseParasite"/>
        </authorList>
    </citation>
    <scope>IDENTIFICATION</scope>
</reference>
<comment type="cofactor">
    <cofactor evidence="10">
        <name>Mn(2+)</name>
        <dbReference type="ChEBI" id="CHEBI:29035"/>
    </cofactor>
    <cofactor evidence="10">
        <name>Ni(2+)</name>
        <dbReference type="ChEBI" id="CHEBI:49786"/>
    </cofactor>
</comment>
<dbReference type="AlphaFoldDB" id="A0A0K0DER7"/>
<dbReference type="GO" id="GO:0006974">
    <property type="term" value="P:DNA damage response"/>
    <property type="evidence" value="ECO:0007669"/>
    <property type="project" value="TreeGrafter"/>
</dbReference>
<feature type="domain" description="Damage-control phosphatase ARMT1-like metal-binding" evidence="12">
    <location>
        <begin position="43"/>
        <end position="117"/>
    </location>
</feature>
<dbReference type="EC" id="2.1.1.-" evidence="10"/>
<sequence length="180" mass="20126">GQPDLETPANHNGLTRKSSKNGDYARVHTTSDEGPSKYPNRPSGKRSKQFHIVLDNTGPELLGDLILAEYLMGAKLVDKTVLHGKEYPYFVSDVTGSDFEWSLKELNRLGNVFQRLYEKLSGRIKKTALCGFLPAPILALRTLKSETVAGLPENVARRMRNEPDMKWMVTGEYGIAELAY</sequence>
<keyword evidence="7 10" id="KW-0464">Manganese</keyword>
<keyword evidence="5 10" id="KW-0479">Metal-binding</keyword>
<evidence type="ECO:0000256" key="8">
    <source>
        <dbReference type="ARBA" id="ARBA00045980"/>
    </source>
</evidence>
<accession>A0A0K0DER7</accession>
<dbReference type="SUPFAM" id="SSF111321">
    <property type="entry name" value="AF1104-like"/>
    <property type="match status" value="1"/>
</dbReference>
<dbReference type="GO" id="GO:0008983">
    <property type="term" value="F:protein-glutamate O-methyltransferase activity"/>
    <property type="evidence" value="ECO:0007669"/>
    <property type="project" value="RHEA"/>
</dbReference>
<evidence type="ECO:0000256" key="9">
    <source>
        <dbReference type="ARBA" id="ARBA00048809"/>
    </source>
</evidence>
<dbReference type="GO" id="GO:0046872">
    <property type="term" value="F:metal ion binding"/>
    <property type="evidence" value="ECO:0007669"/>
    <property type="project" value="UniProtKB-UniRule"/>
</dbReference>
<comment type="catalytic activity">
    <reaction evidence="1 10">
        <text>L-glutamyl-[protein] + S-adenosyl-L-methionine = [protein]-L-glutamate 5-O-methyl ester + S-adenosyl-L-homocysteine</text>
        <dbReference type="Rhea" id="RHEA:24452"/>
        <dbReference type="Rhea" id="RHEA-COMP:10208"/>
        <dbReference type="Rhea" id="RHEA-COMP:10311"/>
        <dbReference type="ChEBI" id="CHEBI:29973"/>
        <dbReference type="ChEBI" id="CHEBI:57856"/>
        <dbReference type="ChEBI" id="CHEBI:59789"/>
        <dbReference type="ChEBI" id="CHEBI:82795"/>
    </reaction>
</comment>
<evidence type="ECO:0000259" key="12">
    <source>
        <dbReference type="Pfam" id="PF01937"/>
    </source>
</evidence>
<keyword evidence="10" id="KW-0489">Methyltransferase</keyword>
<comment type="domain">
    <text evidence="10">Subfamily III proteins have a conserved RTxK motif about 40-50 residues from the C-terminus; the threonine may be replaced by serine or cysteine.</text>
</comment>
<dbReference type="GO" id="GO:0005634">
    <property type="term" value="C:nucleus"/>
    <property type="evidence" value="ECO:0007669"/>
    <property type="project" value="TreeGrafter"/>
</dbReference>
<comment type="function">
    <text evidence="8 10">Metal-dependent phosphatase that shows phosphatase activity against several substrates, including fructose-1-phosphate and fructose-6-phosphate. Its preference for fructose-1-phosphate, a strong glycating agent that causes DNA damage rather than a canonical yeast metabolite, suggests a damage-control function in hexose phosphate metabolism. Has also been shown to have O-methyltransferase activity that methylates glutamate residues of target proteins to form gamma-glutamyl methyl ester residues. Possibly methylates PCNA, suggesting it is involved in the DNA damage response.</text>
</comment>
<keyword evidence="10" id="KW-0808">Transferase</keyword>
<comment type="catalytic activity">
    <reaction evidence="2 10">
        <text>beta-D-fructose 1-phosphate + H2O = D-fructose + phosphate</text>
        <dbReference type="Rhea" id="RHEA:35603"/>
        <dbReference type="ChEBI" id="CHEBI:15377"/>
        <dbReference type="ChEBI" id="CHEBI:37721"/>
        <dbReference type="ChEBI" id="CHEBI:43474"/>
        <dbReference type="ChEBI" id="CHEBI:138881"/>
    </reaction>
</comment>
<dbReference type="InterPro" id="IPR002791">
    <property type="entry name" value="ARMT1-like_metal-bd"/>
</dbReference>
<evidence type="ECO:0000256" key="4">
    <source>
        <dbReference type="ARBA" id="ARBA00022596"/>
    </source>
</evidence>
<evidence type="ECO:0000256" key="10">
    <source>
        <dbReference type="RuleBase" id="RU367030"/>
    </source>
</evidence>